<dbReference type="Proteomes" id="UP000524246">
    <property type="component" value="Unassembled WGS sequence"/>
</dbReference>
<feature type="region of interest" description="Disordered" evidence="1">
    <location>
        <begin position="1"/>
        <end position="20"/>
    </location>
</feature>
<reference evidence="2 3" key="1">
    <citation type="journal article" date="2020" name="Biotechnol. Biofuels">
        <title>New insights from the biogas microbiome by comprehensive genome-resolved metagenomics of nearly 1600 species originating from multiple anaerobic digesters.</title>
        <authorList>
            <person name="Campanaro S."/>
            <person name="Treu L."/>
            <person name="Rodriguez-R L.M."/>
            <person name="Kovalovszki A."/>
            <person name="Ziels R.M."/>
            <person name="Maus I."/>
            <person name="Zhu X."/>
            <person name="Kougias P.G."/>
            <person name="Basile A."/>
            <person name="Luo G."/>
            <person name="Schluter A."/>
            <person name="Konstantinidis K.T."/>
            <person name="Angelidaki I."/>
        </authorList>
    </citation>
    <scope>NUCLEOTIDE SEQUENCE [LARGE SCALE GENOMIC DNA]</scope>
    <source>
        <strain evidence="2">AS27yjCOA_65</strain>
    </source>
</reference>
<organism evidence="2 3">
    <name type="scientific">SAR324 cluster bacterium</name>
    <dbReference type="NCBI Taxonomy" id="2024889"/>
    <lineage>
        <taxon>Bacteria</taxon>
        <taxon>Deltaproteobacteria</taxon>
        <taxon>SAR324 cluster</taxon>
    </lineage>
</organism>
<accession>A0A7X9IIR3</accession>
<comment type="caution">
    <text evidence="2">The sequence shown here is derived from an EMBL/GenBank/DDBJ whole genome shotgun (WGS) entry which is preliminary data.</text>
</comment>
<sequence length="417" mass="47018">MPTIFDPSNSPNKHHPTPSSVYLSPIPDLKKVEVHIIIGCSDSRDLSRAFNQSCEALIMEELEQGKLVELHRESAAGTFITPDIVESIRNTINDRIQAHQVHIKAGLPIELFVHVMAHGNVRLRDCVSANPALNGTIHAVEMVPNSPTNCGMMHAEDVAEELELQLLTEQPTLNMLNIGGKPETKQIKTESDIKYFMERVYKQHSLIAAGWVKSIVDLRRHACEQKLVLRDALNQDASLRNIRINITAGVQNYEDHFYYRVDSNFHLGPTFVDRIYKRMKSGPIPDAAQQVCKQKPMIGLFHHSGISNARATAIALHSKTSFQAGQVFSIGSSMIGDISRPFGAYQVVGYYYGVKHLNLDQWVVMGRDELETERIMMRIHNDPLIGYITERFNVRLLPMPSKGMNNQELRQFNLADC</sequence>
<evidence type="ECO:0000313" key="3">
    <source>
        <dbReference type="Proteomes" id="UP000524246"/>
    </source>
</evidence>
<dbReference type="AlphaFoldDB" id="A0A7X9IIR3"/>
<gene>
    <name evidence="2" type="ORF">GYA55_01740</name>
</gene>
<protein>
    <submittedName>
        <fullName evidence="2">Uncharacterized protein</fullName>
    </submittedName>
</protein>
<evidence type="ECO:0000313" key="2">
    <source>
        <dbReference type="EMBL" id="NMC61870.1"/>
    </source>
</evidence>
<proteinExistence type="predicted"/>
<name>A0A7X9IIR3_9DELT</name>
<evidence type="ECO:0000256" key="1">
    <source>
        <dbReference type="SAM" id="MobiDB-lite"/>
    </source>
</evidence>
<dbReference type="EMBL" id="JAAZON010000065">
    <property type="protein sequence ID" value="NMC61870.1"/>
    <property type="molecule type" value="Genomic_DNA"/>
</dbReference>